<proteinExistence type="predicted"/>
<comment type="caution">
    <text evidence="1">The sequence shown here is derived from an EMBL/GenBank/DDBJ whole genome shotgun (WGS) entry which is preliminary data.</text>
</comment>
<dbReference type="Proteomes" id="UP001244552">
    <property type="component" value="Unassembled WGS sequence"/>
</dbReference>
<name>A0ABU0MHG5_9PROT</name>
<sequence>MFQRSRDLRCQTALLGFDAAAIPVEAFAAGAFVAHSATGIAVDGRDLSLCAGPRDPAGRVPAIGQAAPEMGFHMGLDITSSTAGAAIGLKLAQSRMDFGVKALSANADQQQETIAALIDPAGGAGGSVTPTRGQGLNIVV</sequence>
<evidence type="ECO:0000313" key="2">
    <source>
        <dbReference type="Proteomes" id="UP001244552"/>
    </source>
</evidence>
<reference evidence="1 2" key="1">
    <citation type="submission" date="2023-07" db="EMBL/GenBank/DDBJ databases">
        <title>Genomic Encyclopedia of Type Strains, Phase IV (KMG-IV): sequencing the most valuable type-strain genomes for metagenomic binning, comparative biology and taxonomic classification.</title>
        <authorList>
            <person name="Goeker M."/>
        </authorList>
    </citation>
    <scope>NUCLEOTIDE SEQUENCE [LARGE SCALE GENOMIC DNA]</scope>
    <source>
        <strain evidence="1 2">DSM 19922</strain>
    </source>
</reference>
<protein>
    <submittedName>
        <fullName evidence="1">Uncharacterized protein</fullName>
    </submittedName>
</protein>
<evidence type="ECO:0000313" key="1">
    <source>
        <dbReference type="EMBL" id="MDQ0532679.1"/>
    </source>
</evidence>
<keyword evidence="2" id="KW-1185">Reference proteome</keyword>
<gene>
    <name evidence="1" type="ORF">QO018_001526</name>
</gene>
<organism evidence="1 2">
    <name type="scientific">Azospirillum picis</name>
    <dbReference type="NCBI Taxonomy" id="488438"/>
    <lineage>
        <taxon>Bacteria</taxon>
        <taxon>Pseudomonadati</taxon>
        <taxon>Pseudomonadota</taxon>
        <taxon>Alphaproteobacteria</taxon>
        <taxon>Rhodospirillales</taxon>
        <taxon>Azospirillaceae</taxon>
        <taxon>Azospirillum</taxon>
    </lineage>
</organism>
<dbReference type="RefSeq" id="WP_209980649.1">
    <property type="nucleotide sequence ID" value="NZ_JAGINO010000004.1"/>
</dbReference>
<dbReference type="EMBL" id="JAUSVU010000004">
    <property type="protein sequence ID" value="MDQ0532679.1"/>
    <property type="molecule type" value="Genomic_DNA"/>
</dbReference>
<accession>A0ABU0MHG5</accession>